<proteinExistence type="predicted"/>
<organism evidence="3 4">
    <name type="scientific">Neolewinella antarctica</name>
    <dbReference type="NCBI Taxonomy" id="442734"/>
    <lineage>
        <taxon>Bacteria</taxon>
        <taxon>Pseudomonadati</taxon>
        <taxon>Bacteroidota</taxon>
        <taxon>Saprospiria</taxon>
        <taxon>Saprospirales</taxon>
        <taxon>Lewinellaceae</taxon>
        <taxon>Neolewinella</taxon>
    </lineage>
</organism>
<reference evidence="3 4" key="1">
    <citation type="submission" date="2020-03" db="EMBL/GenBank/DDBJ databases">
        <title>Genomic Encyclopedia of Type Strains, Phase IV (KMG-IV): sequencing the most valuable type-strain genomes for metagenomic binning, comparative biology and taxonomic classification.</title>
        <authorList>
            <person name="Goeker M."/>
        </authorList>
    </citation>
    <scope>NUCLEOTIDE SEQUENCE [LARGE SCALE GENOMIC DNA]</scope>
    <source>
        <strain evidence="3 4">DSM 105096</strain>
    </source>
</reference>
<keyword evidence="1" id="KW-0732">Signal</keyword>
<dbReference type="Pfam" id="PF18962">
    <property type="entry name" value="Por_Secre_tail"/>
    <property type="match status" value="1"/>
</dbReference>
<keyword evidence="4" id="KW-1185">Reference proteome</keyword>
<evidence type="ECO:0000256" key="1">
    <source>
        <dbReference type="SAM" id="SignalP"/>
    </source>
</evidence>
<evidence type="ECO:0000313" key="4">
    <source>
        <dbReference type="Proteomes" id="UP000770785"/>
    </source>
</evidence>
<dbReference type="Gene3D" id="2.60.120.200">
    <property type="match status" value="1"/>
</dbReference>
<gene>
    <name evidence="3" type="ORF">GGR27_002387</name>
</gene>
<dbReference type="EMBL" id="JAATJH010000003">
    <property type="protein sequence ID" value="NJC26877.1"/>
    <property type="molecule type" value="Genomic_DNA"/>
</dbReference>
<accession>A0ABX0XCF5</accession>
<dbReference type="RefSeq" id="WP_168037634.1">
    <property type="nucleotide sequence ID" value="NZ_JAATJH010000003.1"/>
</dbReference>
<name>A0ABX0XCF5_9BACT</name>
<evidence type="ECO:0000259" key="2">
    <source>
        <dbReference type="Pfam" id="PF18962"/>
    </source>
</evidence>
<protein>
    <recommendedName>
        <fullName evidence="2">Secretion system C-terminal sorting domain-containing protein</fullName>
    </recommendedName>
</protein>
<dbReference type="InterPro" id="IPR026444">
    <property type="entry name" value="Secre_tail"/>
</dbReference>
<feature type="chain" id="PRO_5046442914" description="Secretion system C-terminal sorting domain-containing protein" evidence="1">
    <location>
        <begin position="24"/>
        <end position="399"/>
    </location>
</feature>
<evidence type="ECO:0000313" key="3">
    <source>
        <dbReference type="EMBL" id="NJC26877.1"/>
    </source>
</evidence>
<dbReference type="Proteomes" id="UP000770785">
    <property type="component" value="Unassembled WGS sequence"/>
</dbReference>
<feature type="domain" description="Secretion system C-terminal sorting" evidence="2">
    <location>
        <begin position="329"/>
        <end position="393"/>
    </location>
</feature>
<feature type="signal peptide" evidence="1">
    <location>
        <begin position="1"/>
        <end position="23"/>
    </location>
</feature>
<comment type="caution">
    <text evidence="3">The sequence shown here is derived from an EMBL/GenBank/DDBJ whole genome shotgun (WGS) entry which is preliminary data.</text>
</comment>
<sequence>MNRILLTTVVLLFLTLFNTPASAQQVLSQFSWDNSTNPLQADVGPNGVEINQFASVKPRQDGKGNGLAAGADPTKADIDLRLADSSIWDVPGIEVTFDFLRNEDVGNIMRRGLFSFGRAAGAFVSYAVRDGAGGFTQVSSEVYEITRGDSIYHNYLFRYDSETGDGRLFLDGAQVWENPVKTPGQVLYWQGAGDIVIGNQIDDSGLGDAVIDNFSFTQVGATSLPVELTSFEARPDKNQVNLVWQTASETDNDYFTVERSGTNTEWKELTRLNGYGSSDGTKDYQATDANPLPGVNYYRLKQVDYDGQYEYSTIESVLFANETNGELVIYPNPTAGVVNIELGRAGDAAQLFDNYGREVTALAVPVITSDRQLQLDLTTLPVGVYHLRSGDRMERIVKH</sequence>